<keyword evidence="12 19" id="KW-0472">Membrane</keyword>
<evidence type="ECO:0000256" key="16">
    <source>
        <dbReference type="ARBA" id="ARBA00071870"/>
    </source>
</evidence>
<keyword evidence="11 19" id="KW-1133">Transmembrane helix</keyword>
<dbReference type="Pfam" id="PF01478">
    <property type="entry name" value="Peptidase_A24"/>
    <property type="match status" value="1"/>
</dbReference>
<comment type="catalytic activity">
    <reaction evidence="14 18">
        <text>Typically cleaves a -Gly-|-Phe- bond to release an N-terminal, basic peptide of 5-8 residues from type IV prepilin, and then N-methylates the new N-terminal amino group, the methyl donor being S-adenosyl-L-methionine.</text>
        <dbReference type="EC" id="3.4.23.43"/>
    </reaction>
</comment>
<dbReference type="InterPro" id="IPR010627">
    <property type="entry name" value="Prepilin_pept_A24_N"/>
</dbReference>
<feature type="domain" description="Prepilin peptidase A24 N-terminal" evidence="21">
    <location>
        <begin position="20"/>
        <end position="125"/>
    </location>
</feature>
<keyword evidence="23" id="KW-1185">Reference proteome</keyword>
<dbReference type="Pfam" id="PF06750">
    <property type="entry name" value="A24_N_bact"/>
    <property type="match status" value="1"/>
</dbReference>
<keyword evidence="10 18" id="KW-0378">Hydrolase</keyword>
<organism evidence="22 23">
    <name type="scientific">Nitrosovibrio tenuis</name>
    <dbReference type="NCBI Taxonomy" id="1233"/>
    <lineage>
        <taxon>Bacteria</taxon>
        <taxon>Pseudomonadati</taxon>
        <taxon>Pseudomonadota</taxon>
        <taxon>Betaproteobacteria</taxon>
        <taxon>Nitrosomonadales</taxon>
        <taxon>Nitrosomonadaceae</taxon>
        <taxon>Nitrosovibrio</taxon>
    </lineage>
</organism>
<dbReference type="InterPro" id="IPR000045">
    <property type="entry name" value="Prepilin_IV_endopep_pep"/>
</dbReference>
<dbReference type="EMBL" id="FOBH01000011">
    <property type="protein sequence ID" value="SEL45614.1"/>
    <property type="molecule type" value="Genomic_DNA"/>
</dbReference>
<dbReference type="RefSeq" id="WP_090829253.1">
    <property type="nucleotide sequence ID" value="NZ_FOBH01000011.1"/>
</dbReference>
<feature type="transmembrane region" description="Helical" evidence="19">
    <location>
        <begin position="260"/>
        <end position="278"/>
    </location>
</feature>
<dbReference type="InterPro" id="IPR050882">
    <property type="entry name" value="Prepilin_peptidase/N-MTase"/>
</dbReference>
<gene>
    <name evidence="22" type="ORF">SAMN05216387_11169</name>
</gene>
<keyword evidence="9 18" id="KW-0812">Transmembrane</keyword>
<keyword evidence="5 18" id="KW-0489">Methyltransferase</keyword>
<evidence type="ECO:0000256" key="14">
    <source>
        <dbReference type="ARBA" id="ARBA00050401"/>
    </source>
</evidence>
<keyword evidence="4" id="KW-0997">Cell inner membrane</keyword>
<evidence type="ECO:0000256" key="1">
    <source>
        <dbReference type="ARBA" id="ARBA00004429"/>
    </source>
</evidence>
<evidence type="ECO:0000256" key="5">
    <source>
        <dbReference type="ARBA" id="ARBA00022603"/>
    </source>
</evidence>
<evidence type="ECO:0000256" key="19">
    <source>
        <dbReference type="SAM" id="Phobius"/>
    </source>
</evidence>
<evidence type="ECO:0000256" key="2">
    <source>
        <dbReference type="ARBA" id="ARBA00005801"/>
    </source>
</evidence>
<evidence type="ECO:0000259" key="21">
    <source>
        <dbReference type="Pfam" id="PF06750"/>
    </source>
</evidence>
<dbReference type="PRINTS" id="PR00864">
    <property type="entry name" value="PREPILNPTASE"/>
</dbReference>
<feature type="transmembrane region" description="Helical" evidence="19">
    <location>
        <begin position="153"/>
        <end position="171"/>
    </location>
</feature>
<comment type="similarity">
    <text evidence="2 17">Belongs to the peptidase A24 family.</text>
</comment>
<evidence type="ECO:0000256" key="15">
    <source>
        <dbReference type="ARBA" id="ARBA00067082"/>
    </source>
</evidence>
<reference evidence="22 23" key="1">
    <citation type="submission" date="2016-10" db="EMBL/GenBank/DDBJ databases">
        <authorList>
            <person name="de Groot N.N."/>
        </authorList>
    </citation>
    <scope>NUCLEOTIDE SEQUENCE [LARGE SCALE GENOMIC DNA]</scope>
    <source>
        <strain evidence="22 23">Nv1</strain>
    </source>
</reference>
<dbReference type="GO" id="GO:0004190">
    <property type="term" value="F:aspartic-type endopeptidase activity"/>
    <property type="evidence" value="ECO:0007669"/>
    <property type="project" value="UniProtKB-EC"/>
</dbReference>
<sequence>MSFIYLLQNSPAFLISFCSLIGLVAGSFLNVVIIRLPKMLERDWARHCAGFRAETVEVLPPYNIVTPRSACLHCGHKITALENIPVMSYVLLRGRCSQCHASISLRYPAVELLTALTSGYIAWHFGYGFATLATLAFTWTMIVLAFIDIDTQLLPNDITVPLLWAGLLVNLANTFTSIHSAVLGAVAGYISLWSIYWGFKLVTGREGMGYGDFKLLAAIGAWLGWQMLPLVILVSSIAGTIVGILLITVAKRGRHEPIPFGPYLAGGGFVALLWGSQINEAYWGLF</sequence>
<evidence type="ECO:0000256" key="12">
    <source>
        <dbReference type="ARBA" id="ARBA00023136"/>
    </source>
</evidence>
<evidence type="ECO:0000256" key="4">
    <source>
        <dbReference type="ARBA" id="ARBA00022519"/>
    </source>
</evidence>
<dbReference type="GO" id="GO:0008168">
    <property type="term" value="F:methyltransferase activity"/>
    <property type="evidence" value="ECO:0007669"/>
    <property type="project" value="UniProtKB-KW"/>
</dbReference>
<dbReference type="AlphaFoldDB" id="A0A1H7QD89"/>
<accession>A0A1H7QD89</accession>
<comment type="subcellular location">
    <subcellularLocation>
        <location evidence="1">Cell inner membrane</location>
        <topology evidence="1">Multi-pass membrane protein</topology>
    </subcellularLocation>
    <subcellularLocation>
        <location evidence="18">Cell membrane</location>
        <topology evidence="18">Multi-pass membrane protein</topology>
    </subcellularLocation>
</comment>
<dbReference type="EC" id="3.4.23.43" evidence="15 18"/>
<dbReference type="PANTHER" id="PTHR30487">
    <property type="entry name" value="TYPE 4 PREPILIN-LIKE PROTEINS LEADER PEPTIDE-PROCESSING ENZYME"/>
    <property type="match status" value="1"/>
</dbReference>
<feature type="transmembrane region" description="Helical" evidence="19">
    <location>
        <begin position="178"/>
        <end position="199"/>
    </location>
</feature>
<dbReference type="OrthoDB" id="9789291at2"/>
<evidence type="ECO:0000256" key="3">
    <source>
        <dbReference type="ARBA" id="ARBA00022475"/>
    </source>
</evidence>
<evidence type="ECO:0000256" key="8">
    <source>
        <dbReference type="ARBA" id="ARBA00022691"/>
    </source>
</evidence>
<dbReference type="STRING" id="1233.SAMN05216387_11169"/>
<keyword evidence="7 18" id="KW-0808">Transferase</keyword>
<dbReference type="PANTHER" id="PTHR30487:SF0">
    <property type="entry name" value="PREPILIN LEADER PEPTIDASE_N-METHYLTRANSFERASE-RELATED"/>
    <property type="match status" value="1"/>
</dbReference>
<evidence type="ECO:0000256" key="6">
    <source>
        <dbReference type="ARBA" id="ARBA00022670"/>
    </source>
</evidence>
<feature type="transmembrane region" description="Helical" evidence="19">
    <location>
        <begin position="12"/>
        <end position="36"/>
    </location>
</feature>
<keyword evidence="3" id="KW-1003">Cell membrane</keyword>
<dbReference type="GO" id="GO:0032259">
    <property type="term" value="P:methylation"/>
    <property type="evidence" value="ECO:0007669"/>
    <property type="project" value="UniProtKB-KW"/>
</dbReference>
<feature type="transmembrane region" description="Helical" evidence="19">
    <location>
        <begin position="219"/>
        <end position="248"/>
    </location>
</feature>
<evidence type="ECO:0000256" key="10">
    <source>
        <dbReference type="ARBA" id="ARBA00022801"/>
    </source>
</evidence>
<evidence type="ECO:0000256" key="11">
    <source>
        <dbReference type="ARBA" id="ARBA00022989"/>
    </source>
</evidence>
<evidence type="ECO:0000256" key="17">
    <source>
        <dbReference type="RuleBase" id="RU003793"/>
    </source>
</evidence>
<keyword evidence="8" id="KW-0949">S-adenosyl-L-methionine</keyword>
<keyword evidence="13 18" id="KW-0511">Multifunctional enzyme</keyword>
<evidence type="ECO:0000313" key="22">
    <source>
        <dbReference type="EMBL" id="SEL45614.1"/>
    </source>
</evidence>
<evidence type="ECO:0000259" key="20">
    <source>
        <dbReference type="Pfam" id="PF01478"/>
    </source>
</evidence>
<dbReference type="GO" id="GO:0005886">
    <property type="term" value="C:plasma membrane"/>
    <property type="evidence" value="ECO:0007669"/>
    <property type="project" value="UniProtKB-SubCell"/>
</dbReference>
<dbReference type="InterPro" id="IPR014032">
    <property type="entry name" value="Peptidase_A24A_bac"/>
</dbReference>
<evidence type="ECO:0000256" key="7">
    <source>
        <dbReference type="ARBA" id="ARBA00022679"/>
    </source>
</evidence>
<name>A0A1H7QD89_9PROT</name>
<dbReference type="EC" id="2.1.1.-" evidence="18"/>
<evidence type="ECO:0000313" key="23">
    <source>
        <dbReference type="Proteomes" id="UP000198620"/>
    </source>
</evidence>
<comment type="function">
    <text evidence="18">Plays an essential role in type IV pili and type II pseudopili formation by proteolytically removing the leader sequence from substrate proteins and subsequently monomethylating the alpha-amino group of the newly exposed N-terminal phenylalanine.</text>
</comment>
<protein>
    <recommendedName>
        <fullName evidence="16 18">Prepilin leader peptidase/N-methyltransferase</fullName>
        <ecNumber evidence="18">2.1.1.-</ecNumber>
        <ecNumber evidence="15 18">3.4.23.43</ecNumber>
    </recommendedName>
</protein>
<dbReference type="GO" id="GO:0006465">
    <property type="term" value="P:signal peptide processing"/>
    <property type="evidence" value="ECO:0007669"/>
    <property type="project" value="TreeGrafter"/>
</dbReference>
<keyword evidence="6 18" id="KW-0645">Protease</keyword>
<feature type="domain" description="Prepilin type IV endopeptidase peptidase" evidence="20">
    <location>
        <begin position="136"/>
        <end position="244"/>
    </location>
</feature>
<dbReference type="Proteomes" id="UP000198620">
    <property type="component" value="Unassembled WGS sequence"/>
</dbReference>
<proteinExistence type="inferred from homology"/>
<evidence type="ECO:0000256" key="13">
    <source>
        <dbReference type="ARBA" id="ARBA00023268"/>
    </source>
</evidence>
<dbReference type="Gene3D" id="1.20.120.1220">
    <property type="match status" value="1"/>
</dbReference>
<evidence type="ECO:0000256" key="18">
    <source>
        <dbReference type="RuleBase" id="RU003794"/>
    </source>
</evidence>
<dbReference type="FunFam" id="1.20.120.1220:FF:000001">
    <property type="entry name" value="Type 4 prepilin-like proteins leader peptide-processing enzyme"/>
    <property type="match status" value="1"/>
</dbReference>
<evidence type="ECO:0000256" key="9">
    <source>
        <dbReference type="ARBA" id="ARBA00022692"/>
    </source>
</evidence>
<feature type="transmembrane region" description="Helical" evidence="19">
    <location>
        <begin position="125"/>
        <end position="147"/>
    </location>
</feature>